<reference evidence="2 3" key="1">
    <citation type="journal article" date="2024" name="Commun. Biol.">
        <title>Comparative genomic analysis of thermophilic fungi reveals convergent evolutionary adaptations and gene losses.</title>
        <authorList>
            <person name="Steindorff A.S."/>
            <person name="Aguilar-Pontes M.V."/>
            <person name="Robinson A.J."/>
            <person name="Andreopoulos B."/>
            <person name="LaButti K."/>
            <person name="Kuo A."/>
            <person name="Mondo S."/>
            <person name="Riley R."/>
            <person name="Otillar R."/>
            <person name="Haridas S."/>
            <person name="Lipzen A."/>
            <person name="Grimwood J."/>
            <person name="Schmutz J."/>
            <person name="Clum A."/>
            <person name="Reid I.D."/>
            <person name="Moisan M.C."/>
            <person name="Butler G."/>
            <person name="Nguyen T.T.M."/>
            <person name="Dewar K."/>
            <person name="Conant G."/>
            <person name="Drula E."/>
            <person name="Henrissat B."/>
            <person name="Hansel C."/>
            <person name="Singer S."/>
            <person name="Hutchinson M.I."/>
            <person name="de Vries R.P."/>
            <person name="Natvig D.O."/>
            <person name="Powell A.J."/>
            <person name="Tsang A."/>
            <person name="Grigoriev I.V."/>
        </authorList>
    </citation>
    <scope>NUCLEOTIDE SEQUENCE [LARGE SCALE GENOMIC DNA]</scope>
    <source>
        <strain evidence="2 3">ATCC 24622</strain>
    </source>
</reference>
<organism evidence="2 3">
    <name type="scientific">Phialemonium thermophilum</name>
    <dbReference type="NCBI Taxonomy" id="223376"/>
    <lineage>
        <taxon>Eukaryota</taxon>
        <taxon>Fungi</taxon>
        <taxon>Dikarya</taxon>
        <taxon>Ascomycota</taxon>
        <taxon>Pezizomycotina</taxon>
        <taxon>Sordariomycetes</taxon>
        <taxon>Sordariomycetidae</taxon>
        <taxon>Cephalothecales</taxon>
        <taxon>Cephalothecaceae</taxon>
        <taxon>Phialemonium</taxon>
    </lineage>
</organism>
<evidence type="ECO:0000313" key="2">
    <source>
        <dbReference type="EMBL" id="KAL1845040.1"/>
    </source>
</evidence>
<sequence length="91" mass="10220">MISHDFRSARSPSPLARPWQGEQMAESARATADESRWEKGFVALGRLENAWPSGYRDGQPCEQRMLRRKARSVTAAHLAAVRVHPAFTSAR</sequence>
<comment type="caution">
    <text evidence="2">The sequence shown here is derived from an EMBL/GenBank/DDBJ whole genome shotgun (WGS) entry which is preliminary data.</text>
</comment>
<proteinExistence type="predicted"/>
<protein>
    <submittedName>
        <fullName evidence="2">Uncharacterized protein</fullName>
    </submittedName>
</protein>
<dbReference type="EMBL" id="JAZHXJ010001304">
    <property type="protein sequence ID" value="KAL1845040.1"/>
    <property type="molecule type" value="Genomic_DNA"/>
</dbReference>
<accession>A0ABR3VTP2</accession>
<evidence type="ECO:0000256" key="1">
    <source>
        <dbReference type="SAM" id="MobiDB-lite"/>
    </source>
</evidence>
<gene>
    <name evidence="2" type="ORF">VTK73DRAFT_1292</name>
</gene>
<name>A0ABR3VTP2_9PEZI</name>
<keyword evidence="3" id="KW-1185">Reference proteome</keyword>
<evidence type="ECO:0000313" key="3">
    <source>
        <dbReference type="Proteomes" id="UP001586593"/>
    </source>
</evidence>
<dbReference type="Proteomes" id="UP001586593">
    <property type="component" value="Unassembled WGS sequence"/>
</dbReference>
<feature type="region of interest" description="Disordered" evidence="1">
    <location>
        <begin position="1"/>
        <end position="34"/>
    </location>
</feature>